<evidence type="ECO:0000256" key="4">
    <source>
        <dbReference type="ARBA" id="ARBA00022553"/>
    </source>
</evidence>
<reference evidence="15 16" key="1">
    <citation type="submission" date="2013-10" db="EMBL/GenBank/DDBJ databases">
        <title>Salinisphaera halophila YIM 95161 Genome Sequencing.</title>
        <authorList>
            <person name="Lai Q."/>
            <person name="Li C."/>
            <person name="Shao Z."/>
        </authorList>
    </citation>
    <scope>NUCLEOTIDE SEQUENCE [LARGE SCALE GENOMIC DNA]</scope>
    <source>
        <strain evidence="15 16">YIM 95161</strain>
    </source>
</reference>
<dbReference type="InterPro" id="IPR003594">
    <property type="entry name" value="HATPase_dom"/>
</dbReference>
<comment type="catalytic activity">
    <reaction evidence="1">
        <text>ATP + protein L-histidine = ADP + protein N-phospho-L-histidine.</text>
        <dbReference type="EC" id="2.7.13.3"/>
    </reaction>
</comment>
<evidence type="ECO:0000256" key="11">
    <source>
        <dbReference type="ARBA" id="ARBA00023012"/>
    </source>
</evidence>
<keyword evidence="9" id="KW-0067">ATP-binding</keyword>
<evidence type="ECO:0000256" key="8">
    <source>
        <dbReference type="ARBA" id="ARBA00022777"/>
    </source>
</evidence>
<dbReference type="PANTHER" id="PTHR45436">
    <property type="entry name" value="SENSOR HISTIDINE KINASE YKOH"/>
    <property type="match status" value="1"/>
</dbReference>
<evidence type="ECO:0000256" key="9">
    <source>
        <dbReference type="ARBA" id="ARBA00022840"/>
    </source>
</evidence>
<dbReference type="SMART" id="SM00388">
    <property type="entry name" value="HisKA"/>
    <property type="match status" value="1"/>
</dbReference>
<name>A0A423PGM9_9GAMM</name>
<keyword evidence="12" id="KW-0472">Membrane</keyword>
<evidence type="ECO:0000256" key="10">
    <source>
        <dbReference type="ARBA" id="ARBA00022989"/>
    </source>
</evidence>
<evidence type="ECO:0000313" key="15">
    <source>
        <dbReference type="EMBL" id="ROO24781.1"/>
    </source>
</evidence>
<dbReference type="AlphaFoldDB" id="A0A423PGM9"/>
<gene>
    <name evidence="15" type="ORF">SAHL_15550</name>
</gene>
<dbReference type="GO" id="GO:0005886">
    <property type="term" value="C:plasma membrane"/>
    <property type="evidence" value="ECO:0007669"/>
    <property type="project" value="TreeGrafter"/>
</dbReference>
<dbReference type="GO" id="GO:0005524">
    <property type="term" value="F:ATP binding"/>
    <property type="evidence" value="ECO:0007669"/>
    <property type="project" value="UniProtKB-KW"/>
</dbReference>
<keyword evidence="7" id="KW-0547">Nucleotide-binding</keyword>
<dbReference type="SMART" id="SM00387">
    <property type="entry name" value="HATPase_c"/>
    <property type="match status" value="1"/>
</dbReference>
<evidence type="ECO:0000256" key="1">
    <source>
        <dbReference type="ARBA" id="ARBA00000085"/>
    </source>
</evidence>
<dbReference type="Pfam" id="PF02518">
    <property type="entry name" value="HATPase_c"/>
    <property type="match status" value="1"/>
</dbReference>
<dbReference type="CDD" id="cd00082">
    <property type="entry name" value="HisKA"/>
    <property type="match status" value="1"/>
</dbReference>
<dbReference type="InterPro" id="IPR013727">
    <property type="entry name" value="2CSK_N"/>
</dbReference>
<dbReference type="Pfam" id="PF00512">
    <property type="entry name" value="HisKA"/>
    <property type="match status" value="1"/>
</dbReference>
<keyword evidence="11" id="KW-0902">Two-component regulatory system</keyword>
<evidence type="ECO:0000256" key="7">
    <source>
        <dbReference type="ARBA" id="ARBA00022741"/>
    </source>
</evidence>
<dbReference type="InterPro" id="IPR003661">
    <property type="entry name" value="HisK_dim/P_dom"/>
</dbReference>
<dbReference type="Proteomes" id="UP000285123">
    <property type="component" value="Unassembled WGS sequence"/>
</dbReference>
<dbReference type="EMBL" id="AYKF01000124">
    <property type="protein sequence ID" value="ROO24781.1"/>
    <property type="molecule type" value="Genomic_DNA"/>
</dbReference>
<feature type="domain" description="Histidine kinase" evidence="13">
    <location>
        <begin position="229"/>
        <end position="443"/>
    </location>
</feature>
<dbReference type="PANTHER" id="PTHR45436:SF14">
    <property type="entry name" value="SENSOR PROTEIN QSEC"/>
    <property type="match status" value="1"/>
</dbReference>
<dbReference type="SUPFAM" id="SSF55874">
    <property type="entry name" value="ATPase domain of HSP90 chaperone/DNA topoisomerase II/histidine kinase"/>
    <property type="match status" value="1"/>
</dbReference>
<evidence type="ECO:0000256" key="5">
    <source>
        <dbReference type="ARBA" id="ARBA00022679"/>
    </source>
</evidence>
<dbReference type="Gene3D" id="1.10.287.130">
    <property type="match status" value="1"/>
</dbReference>
<evidence type="ECO:0000256" key="6">
    <source>
        <dbReference type="ARBA" id="ARBA00022692"/>
    </source>
</evidence>
<dbReference type="Pfam" id="PF08521">
    <property type="entry name" value="2CSK_N"/>
    <property type="match status" value="1"/>
</dbReference>
<keyword evidence="10 12" id="KW-1133">Transmembrane helix</keyword>
<evidence type="ECO:0000256" key="12">
    <source>
        <dbReference type="SAM" id="Phobius"/>
    </source>
</evidence>
<evidence type="ECO:0000313" key="16">
    <source>
        <dbReference type="Proteomes" id="UP000285123"/>
    </source>
</evidence>
<dbReference type="PROSITE" id="PS50885">
    <property type="entry name" value="HAMP"/>
    <property type="match status" value="1"/>
</dbReference>
<dbReference type="InterPro" id="IPR005467">
    <property type="entry name" value="His_kinase_dom"/>
</dbReference>
<keyword evidence="6 12" id="KW-0812">Transmembrane</keyword>
<evidence type="ECO:0000259" key="13">
    <source>
        <dbReference type="PROSITE" id="PS50109"/>
    </source>
</evidence>
<dbReference type="OrthoDB" id="9809766at2"/>
<evidence type="ECO:0000256" key="2">
    <source>
        <dbReference type="ARBA" id="ARBA00004141"/>
    </source>
</evidence>
<protein>
    <recommendedName>
        <fullName evidence="3">histidine kinase</fullName>
        <ecNumber evidence="3">2.7.13.3</ecNumber>
    </recommendedName>
</protein>
<feature type="transmembrane region" description="Helical" evidence="12">
    <location>
        <begin position="145"/>
        <end position="168"/>
    </location>
</feature>
<dbReference type="InterPro" id="IPR036890">
    <property type="entry name" value="HATPase_C_sf"/>
</dbReference>
<sequence>MSLRARLLLTLGLSFALLWLLAAAWLYSDLRQQMRDTLDQRLAASARMVAGLVAQLPENAWDQAGGPVLSIPASTGVACQISSPRGRVLLRTHGEFEGGLEAPAPGFADRVIEGESWRLFTYVQNGLHITTADRLSERVTLQRNVIVVAVVPFVVALLGSLVVLWFGIRRGLAPLDRLRSELSQRAPDTLTPIEIARAPSELRPAIDTLNRLLVRTGEALAREQRFTSDAAHELRTPLTAIKTHVQLASRLGPARGAAAIADAEAGIARLQRTLEQLLLLARVESGDAVFADAEPASGQGIAAAALADLSAADRVQVDDRAPGAVVAAPPALASAALRNLLENALRHAPAGEPVTLDIDAAGAQVVFTVRDRGDWPADRSTDALTRRFWRGAVGRGQGVASGPGSGLGLTIVAAIAARFDGELAFEPRAAGGLVAMLSFPGVGVTQS</sequence>
<evidence type="ECO:0000259" key="14">
    <source>
        <dbReference type="PROSITE" id="PS50885"/>
    </source>
</evidence>
<keyword evidence="5" id="KW-0808">Transferase</keyword>
<dbReference type="InterPro" id="IPR050428">
    <property type="entry name" value="TCS_sensor_his_kinase"/>
</dbReference>
<keyword evidence="8 15" id="KW-0418">Kinase</keyword>
<dbReference type="InterPro" id="IPR036097">
    <property type="entry name" value="HisK_dim/P_sf"/>
</dbReference>
<dbReference type="EC" id="2.7.13.3" evidence="3"/>
<comment type="caution">
    <text evidence="15">The sequence shown here is derived from an EMBL/GenBank/DDBJ whole genome shotgun (WGS) entry which is preliminary data.</text>
</comment>
<proteinExistence type="predicted"/>
<dbReference type="SUPFAM" id="SSF47384">
    <property type="entry name" value="Homodimeric domain of signal transducing histidine kinase"/>
    <property type="match status" value="1"/>
</dbReference>
<keyword evidence="4" id="KW-0597">Phosphoprotein</keyword>
<dbReference type="RefSeq" id="WP_123592323.1">
    <property type="nucleotide sequence ID" value="NZ_AYKF01000124.1"/>
</dbReference>
<dbReference type="PROSITE" id="PS50109">
    <property type="entry name" value="HIS_KIN"/>
    <property type="match status" value="1"/>
</dbReference>
<dbReference type="GO" id="GO:0000155">
    <property type="term" value="F:phosphorelay sensor kinase activity"/>
    <property type="evidence" value="ECO:0007669"/>
    <property type="project" value="InterPro"/>
</dbReference>
<evidence type="ECO:0000256" key="3">
    <source>
        <dbReference type="ARBA" id="ARBA00012438"/>
    </source>
</evidence>
<organism evidence="15 16">
    <name type="scientific">Salinisphaera orenii YIM 95161</name>
    <dbReference type="NCBI Taxonomy" id="1051139"/>
    <lineage>
        <taxon>Bacteria</taxon>
        <taxon>Pseudomonadati</taxon>
        <taxon>Pseudomonadota</taxon>
        <taxon>Gammaproteobacteria</taxon>
        <taxon>Salinisphaerales</taxon>
        <taxon>Salinisphaeraceae</taxon>
        <taxon>Salinisphaera</taxon>
    </lineage>
</organism>
<feature type="domain" description="HAMP" evidence="14">
    <location>
        <begin position="169"/>
        <end position="221"/>
    </location>
</feature>
<accession>A0A423PGM9</accession>
<comment type="subcellular location">
    <subcellularLocation>
        <location evidence="2">Membrane</location>
        <topology evidence="2">Multi-pass membrane protein</topology>
    </subcellularLocation>
</comment>
<dbReference type="InterPro" id="IPR003660">
    <property type="entry name" value="HAMP_dom"/>
</dbReference>
<dbReference type="Gene3D" id="3.30.565.10">
    <property type="entry name" value="Histidine kinase-like ATPase, C-terminal domain"/>
    <property type="match status" value="1"/>
</dbReference>